<dbReference type="Gene3D" id="3.40.190.10">
    <property type="entry name" value="Periplasmic binding protein-like II"/>
    <property type="match status" value="2"/>
</dbReference>
<keyword evidence="4" id="KW-0732">Signal</keyword>
<evidence type="ECO:0000256" key="4">
    <source>
        <dbReference type="ARBA" id="ARBA00022729"/>
    </source>
</evidence>
<dbReference type="InterPro" id="IPR006059">
    <property type="entry name" value="SBP"/>
</dbReference>
<dbReference type="PANTHER" id="PTHR43649:SF28">
    <property type="entry name" value="BINDING PROTEIN COMPONENT OF ABC SUGAR TRANSPORTER-RELATED"/>
    <property type="match status" value="1"/>
</dbReference>
<evidence type="ECO:0000256" key="6">
    <source>
        <dbReference type="ARBA" id="ARBA00049753"/>
    </source>
</evidence>
<feature type="region of interest" description="Disordered" evidence="7">
    <location>
        <begin position="47"/>
        <end position="66"/>
    </location>
</feature>
<sequence length="455" mass="49006">MVMCHSPHDHLHNPKGREAMFTTKWLKLFGVFSILALVLAACGGAPATTQPTAAPAQPTTAPAPTGGGKLEIFSWWTNGGEADGLNAMFDIYKQQNPGIEIVNATVAGGAGTNAKTVLKTRLQGGQPPDSWQVHAGKELTAYVDAGQMEPLTQFFKEQGFDKVMPPKLLEQITYNGEIWSVPVNIHRSNVLWYNIKIFQENGLTPPKTIDDFFTVAEALQAKGIIPLAVGGKDKFETPHLFESVLLAVFGPDDYAKLFQPGADWSDPRVRQAAEIAKRMLEYSNSDRSSLGWADAAQLVLDGKAAMTIMGDWAHGYFISKGAKVGVDYGYAAAPGNDGVFMWLSDSFGLAKGAPNPEQAKAWLALCGSREGQDAFNPKKGSIPARTDANVSLYDEYLQYSIKAFGSEKLAPSVVHGAAAPEAYMTEYGNALNVFASDLDVDAVVEALQDAAKDLK</sequence>
<gene>
    <name evidence="8" type="ordered locus">Rcas_1174</name>
</gene>
<comment type="subcellular location">
    <subcellularLocation>
        <location evidence="1">Cell envelope</location>
    </subcellularLocation>
</comment>
<evidence type="ECO:0000256" key="2">
    <source>
        <dbReference type="ARBA" id="ARBA00008520"/>
    </source>
</evidence>
<dbReference type="Proteomes" id="UP000000263">
    <property type="component" value="Chromosome"/>
</dbReference>
<feature type="compositionally biased region" description="Low complexity" evidence="7">
    <location>
        <begin position="47"/>
        <end position="64"/>
    </location>
</feature>
<evidence type="ECO:0000256" key="7">
    <source>
        <dbReference type="SAM" id="MobiDB-lite"/>
    </source>
</evidence>
<evidence type="ECO:0000256" key="3">
    <source>
        <dbReference type="ARBA" id="ARBA00022448"/>
    </source>
</evidence>
<evidence type="ECO:0000313" key="8">
    <source>
        <dbReference type="EMBL" id="ABU57271.1"/>
    </source>
</evidence>
<dbReference type="eggNOG" id="COG1653">
    <property type="taxonomic scope" value="Bacteria"/>
</dbReference>
<dbReference type="PANTHER" id="PTHR43649">
    <property type="entry name" value="ARABINOSE-BINDING PROTEIN-RELATED"/>
    <property type="match status" value="1"/>
</dbReference>
<name>A7NIH1_ROSCS</name>
<comment type="similarity">
    <text evidence="2">Belongs to the bacterial solute-binding protein 1 family.</text>
</comment>
<reference evidence="8 9" key="1">
    <citation type="submission" date="2007-08" db="EMBL/GenBank/DDBJ databases">
        <title>Complete sequence of Roseiflexus castenholzii DSM 13941.</title>
        <authorList>
            <consortium name="US DOE Joint Genome Institute"/>
            <person name="Copeland A."/>
            <person name="Lucas S."/>
            <person name="Lapidus A."/>
            <person name="Barry K."/>
            <person name="Glavina del Rio T."/>
            <person name="Dalin E."/>
            <person name="Tice H."/>
            <person name="Pitluck S."/>
            <person name="Thompson L.S."/>
            <person name="Brettin T."/>
            <person name="Bruce D."/>
            <person name="Detter J.C."/>
            <person name="Han C."/>
            <person name="Tapia R."/>
            <person name="Schmutz J."/>
            <person name="Larimer F."/>
            <person name="Land M."/>
            <person name="Hauser L."/>
            <person name="Kyrpides N."/>
            <person name="Mikhailova N."/>
            <person name="Bryant D.A."/>
            <person name="Hanada S."/>
            <person name="Tsukatani Y."/>
            <person name="Richardson P."/>
        </authorList>
    </citation>
    <scope>NUCLEOTIDE SEQUENCE [LARGE SCALE GENOMIC DNA]</scope>
    <source>
        <strain evidence="9">DSM 13941 / HLO8</strain>
    </source>
</reference>
<dbReference type="HOGENOM" id="CLU_031285_15_1_0"/>
<keyword evidence="3" id="KW-0813">Transport</keyword>
<dbReference type="EMBL" id="CP000804">
    <property type="protein sequence ID" value="ABU57271.1"/>
    <property type="molecule type" value="Genomic_DNA"/>
</dbReference>
<dbReference type="GO" id="GO:0030313">
    <property type="term" value="C:cell envelope"/>
    <property type="evidence" value="ECO:0007669"/>
    <property type="project" value="UniProtKB-SubCell"/>
</dbReference>
<accession>A7NIH1</accession>
<dbReference type="Pfam" id="PF01547">
    <property type="entry name" value="SBP_bac_1"/>
    <property type="match status" value="1"/>
</dbReference>
<proteinExistence type="inferred from homology"/>
<evidence type="ECO:0000313" key="9">
    <source>
        <dbReference type="Proteomes" id="UP000000263"/>
    </source>
</evidence>
<dbReference type="STRING" id="383372.Rcas_1174"/>
<dbReference type="AlphaFoldDB" id="A7NIH1"/>
<keyword evidence="9" id="KW-1185">Reference proteome</keyword>
<comment type="function">
    <text evidence="5">Part of a binding-protein-dependent transport system for a sugar.</text>
</comment>
<organism evidence="8 9">
    <name type="scientific">Roseiflexus castenholzii (strain DSM 13941 / HLO8)</name>
    <dbReference type="NCBI Taxonomy" id="383372"/>
    <lineage>
        <taxon>Bacteria</taxon>
        <taxon>Bacillati</taxon>
        <taxon>Chloroflexota</taxon>
        <taxon>Chloroflexia</taxon>
        <taxon>Chloroflexales</taxon>
        <taxon>Roseiflexineae</taxon>
        <taxon>Roseiflexaceae</taxon>
        <taxon>Roseiflexus</taxon>
    </lineage>
</organism>
<evidence type="ECO:0000256" key="1">
    <source>
        <dbReference type="ARBA" id="ARBA00004196"/>
    </source>
</evidence>
<evidence type="ECO:0000256" key="5">
    <source>
        <dbReference type="ARBA" id="ARBA00049629"/>
    </source>
</evidence>
<dbReference type="KEGG" id="rca:Rcas_1174"/>
<protein>
    <recommendedName>
        <fullName evidence="6">Probable sugar-binding periplasmic protein</fullName>
    </recommendedName>
</protein>
<dbReference type="SUPFAM" id="SSF53850">
    <property type="entry name" value="Periplasmic binding protein-like II"/>
    <property type="match status" value="1"/>
</dbReference>
<dbReference type="InterPro" id="IPR050490">
    <property type="entry name" value="Bact_solute-bd_prot1"/>
</dbReference>